<dbReference type="AlphaFoldDB" id="A0A934QFH4"/>
<feature type="region of interest" description="Disordered" evidence="4">
    <location>
        <begin position="1"/>
        <end position="28"/>
    </location>
</feature>
<accession>A0A934QFH4</accession>
<dbReference type="Pfam" id="PF16859">
    <property type="entry name" value="TetR_C_11"/>
    <property type="match status" value="1"/>
</dbReference>
<keyword evidence="3" id="KW-0804">Transcription</keyword>
<dbReference type="Pfam" id="PF00440">
    <property type="entry name" value="TetR_N"/>
    <property type="match status" value="1"/>
</dbReference>
<feature type="domain" description="Tetracyclin repressor-like C-terminal" evidence="6">
    <location>
        <begin position="89"/>
        <end position="198"/>
    </location>
</feature>
<evidence type="ECO:0000259" key="6">
    <source>
        <dbReference type="Pfam" id="PF16859"/>
    </source>
</evidence>
<evidence type="ECO:0000256" key="2">
    <source>
        <dbReference type="ARBA" id="ARBA00023125"/>
    </source>
</evidence>
<dbReference type="GO" id="GO:0003700">
    <property type="term" value="F:DNA-binding transcription factor activity"/>
    <property type="evidence" value="ECO:0007669"/>
    <property type="project" value="TreeGrafter"/>
</dbReference>
<comment type="caution">
    <text evidence="7">The sequence shown here is derived from an EMBL/GenBank/DDBJ whole genome shotgun (WGS) entry which is preliminary data.</text>
</comment>
<organism evidence="7 8">
    <name type="scientific">Leucobacter edaphi</name>
    <dbReference type="NCBI Taxonomy" id="2796472"/>
    <lineage>
        <taxon>Bacteria</taxon>
        <taxon>Bacillati</taxon>
        <taxon>Actinomycetota</taxon>
        <taxon>Actinomycetes</taxon>
        <taxon>Micrococcales</taxon>
        <taxon>Microbacteriaceae</taxon>
        <taxon>Leucobacter</taxon>
    </lineage>
</organism>
<dbReference type="SUPFAM" id="SSF48498">
    <property type="entry name" value="Tetracyclin repressor-like, C-terminal domain"/>
    <property type="match status" value="1"/>
</dbReference>
<evidence type="ECO:0000259" key="5">
    <source>
        <dbReference type="Pfam" id="PF00440"/>
    </source>
</evidence>
<dbReference type="RefSeq" id="WP_200132905.1">
    <property type="nucleotide sequence ID" value="NZ_JAEHOI010000011.1"/>
</dbReference>
<dbReference type="InterPro" id="IPR001647">
    <property type="entry name" value="HTH_TetR"/>
</dbReference>
<evidence type="ECO:0000256" key="4">
    <source>
        <dbReference type="SAM" id="MobiDB-lite"/>
    </source>
</evidence>
<gene>
    <name evidence="7" type="ORF">JD292_11580</name>
</gene>
<evidence type="ECO:0000313" key="8">
    <source>
        <dbReference type="Proteomes" id="UP000618733"/>
    </source>
</evidence>
<dbReference type="SUPFAM" id="SSF46689">
    <property type="entry name" value="Homeodomain-like"/>
    <property type="match status" value="1"/>
</dbReference>
<proteinExistence type="predicted"/>
<dbReference type="Gene3D" id="1.10.10.60">
    <property type="entry name" value="Homeodomain-like"/>
    <property type="match status" value="1"/>
</dbReference>
<dbReference type="GO" id="GO:0000976">
    <property type="term" value="F:transcription cis-regulatory region binding"/>
    <property type="evidence" value="ECO:0007669"/>
    <property type="project" value="TreeGrafter"/>
</dbReference>
<evidence type="ECO:0000256" key="1">
    <source>
        <dbReference type="ARBA" id="ARBA00023015"/>
    </source>
</evidence>
<feature type="domain" description="HTH tetR-type" evidence="5">
    <location>
        <begin position="48"/>
        <end position="78"/>
    </location>
</feature>
<keyword evidence="8" id="KW-1185">Reference proteome</keyword>
<dbReference type="InterPro" id="IPR011075">
    <property type="entry name" value="TetR_C"/>
</dbReference>
<sequence length="225" mass="25290">MSQLVTDRTAPAVGVIDSARGPGRPRDEDLDDRILEAALGIVDADEPLTVSTLVAASGVSRAAIYRRWPSLTDLVLAALDHGRTIPPEVPDEGDFRREFMDHFLRGYTESTEAYPDRRFRARIRILIADPEMQRRYWRERVVPRRAPLYRAFERAIARGELRSELEIWPAMDLLIGVLYYQIIVRGERPNDPEALARIEAAVDIVWRGLLAKPGGADGSSPEFGA</sequence>
<keyword evidence="1" id="KW-0805">Transcription regulation</keyword>
<evidence type="ECO:0000313" key="7">
    <source>
        <dbReference type="EMBL" id="MBK0422712.1"/>
    </source>
</evidence>
<keyword evidence="2" id="KW-0238">DNA-binding</keyword>
<dbReference type="InterPro" id="IPR036271">
    <property type="entry name" value="Tet_transcr_reg_TetR-rel_C_sf"/>
</dbReference>
<dbReference type="EMBL" id="JAEHOI010000011">
    <property type="protein sequence ID" value="MBK0422712.1"/>
    <property type="molecule type" value="Genomic_DNA"/>
</dbReference>
<reference evidence="7" key="1">
    <citation type="submission" date="2020-12" db="EMBL/GenBank/DDBJ databases">
        <title>Leucobacter sp. CAS2, isolated from Chromium sludge.</title>
        <authorList>
            <person name="Xu Z."/>
        </authorList>
    </citation>
    <scope>NUCLEOTIDE SEQUENCE</scope>
    <source>
        <strain evidence="7">CSA2</strain>
    </source>
</reference>
<name>A0A934QFH4_9MICO</name>
<dbReference type="PANTHER" id="PTHR30055">
    <property type="entry name" value="HTH-TYPE TRANSCRIPTIONAL REGULATOR RUTR"/>
    <property type="match status" value="1"/>
</dbReference>
<dbReference type="Gene3D" id="1.10.357.10">
    <property type="entry name" value="Tetracycline Repressor, domain 2"/>
    <property type="match status" value="1"/>
</dbReference>
<dbReference type="InterPro" id="IPR009057">
    <property type="entry name" value="Homeodomain-like_sf"/>
</dbReference>
<dbReference type="Proteomes" id="UP000618733">
    <property type="component" value="Unassembled WGS sequence"/>
</dbReference>
<dbReference type="InterPro" id="IPR050109">
    <property type="entry name" value="HTH-type_TetR-like_transc_reg"/>
</dbReference>
<evidence type="ECO:0000256" key="3">
    <source>
        <dbReference type="ARBA" id="ARBA00023163"/>
    </source>
</evidence>
<protein>
    <submittedName>
        <fullName evidence="7">TetR/AcrR family transcriptional regulator</fullName>
    </submittedName>
</protein>
<dbReference type="PANTHER" id="PTHR30055:SF148">
    <property type="entry name" value="TETR-FAMILY TRANSCRIPTIONAL REGULATOR"/>
    <property type="match status" value="1"/>
</dbReference>